<gene>
    <name evidence="3" type="ORF">PtA15_7A480</name>
</gene>
<dbReference type="RefSeq" id="XP_053022307.1">
    <property type="nucleotide sequence ID" value="XM_053171091.1"/>
</dbReference>
<comment type="similarity">
    <text evidence="1">Belongs to the SIP5 family.</text>
</comment>
<dbReference type="CDD" id="cd24139">
    <property type="entry name" value="SIP5-like"/>
    <property type="match status" value="1"/>
</dbReference>
<proteinExistence type="inferred from homology"/>
<feature type="compositionally biased region" description="Low complexity" evidence="2">
    <location>
        <begin position="446"/>
        <end position="455"/>
    </location>
</feature>
<accession>A0ABY7CQL4</accession>
<feature type="compositionally biased region" description="Low complexity" evidence="2">
    <location>
        <begin position="636"/>
        <end position="649"/>
    </location>
</feature>
<feature type="compositionally biased region" description="Low complexity" evidence="2">
    <location>
        <begin position="561"/>
        <end position="578"/>
    </location>
</feature>
<name>A0ABY7CQL4_9BASI</name>
<evidence type="ECO:0000313" key="3">
    <source>
        <dbReference type="EMBL" id="WAQ86752.1"/>
    </source>
</evidence>
<feature type="region of interest" description="Disordered" evidence="2">
    <location>
        <begin position="272"/>
        <end position="324"/>
    </location>
</feature>
<feature type="region of interest" description="Disordered" evidence="2">
    <location>
        <begin position="1"/>
        <end position="58"/>
    </location>
</feature>
<feature type="compositionally biased region" description="Low complexity" evidence="2">
    <location>
        <begin position="512"/>
        <end position="526"/>
    </location>
</feature>
<keyword evidence="4" id="KW-1185">Reference proteome</keyword>
<organism evidence="3 4">
    <name type="scientific">Puccinia triticina</name>
    <dbReference type="NCBI Taxonomy" id="208348"/>
    <lineage>
        <taxon>Eukaryota</taxon>
        <taxon>Fungi</taxon>
        <taxon>Dikarya</taxon>
        <taxon>Basidiomycota</taxon>
        <taxon>Pucciniomycotina</taxon>
        <taxon>Pucciniomycetes</taxon>
        <taxon>Pucciniales</taxon>
        <taxon>Pucciniaceae</taxon>
        <taxon>Puccinia</taxon>
    </lineage>
</organism>
<feature type="compositionally biased region" description="Polar residues" evidence="2">
    <location>
        <begin position="282"/>
        <end position="294"/>
    </location>
</feature>
<feature type="compositionally biased region" description="Low complexity" evidence="2">
    <location>
        <begin position="598"/>
        <end position="613"/>
    </location>
</feature>
<feature type="compositionally biased region" description="Pro residues" evidence="2">
    <location>
        <begin position="614"/>
        <end position="635"/>
    </location>
</feature>
<feature type="region of interest" description="Disordered" evidence="2">
    <location>
        <begin position="446"/>
        <end position="484"/>
    </location>
</feature>
<dbReference type="PROSITE" id="PS50330">
    <property type="entry name" value="UIM"/>
    <property type="match status" value="1"/>
</dbReference>
<dbReference type="PANTHER" id="PTHR31315">
    <property type="entry name" value="PROTEIN SIP5"/>
    <property type="match status" value="1"/>
</dbReference>
<feature type="compositionally biased region" description="Pro residues" evidence="2">
    <location>
        <begin position="675"/>
        <end position="685"/>
    </location>
</feature>
<feature type="compositionally biased region" description="Pro residues" evidence="2">
    <location>
        <begin position="650"/>
        <end position="664"/>
    </location>
</feature>
<dbReference type="InterPro" id="IPR039301">
    <property type="entry name" value="Sip5/DA2"/>
</dbReference>
<dbReference type="InterPro" id="IPR003903">
    <property type="entry name" value="UIM_dom"/>
</dbReference>
<dbReference type="PANTHER" id="PTHR31315:SF1">
    <property type="entry name" value="PROTEIN SIP5"/>
    <property type="match status" value="1"/>
</dbReference>
<evidence type="ECO:0000313" key="4">
    <source>
        <dbReference type="Proteomes" id="UP001164743"/>
    </source>
</evidence>
<dbReference type="Proteomes" id="UP001164743">
    <property type="component" value="Chromosome 7A"/>
</dbReference>
<evidence type="ECO:0008006" key="5">
    <source>
        <dbReference type="Google" id="ProtNLM"/>
    </source>
</evidence>
<feature type="compositionally biased region" description="Pro residues" evidence="2">
    <location>
        <begin position="21"/>
        <end position="32"/>
    </location>
</feature>
<sequence length="685" mass="72736">MGNNPSSNQQNNNNTHYPRPSNNPPTSAPPTPTGTHHHHPASSIGPSPLNPHHQANPTTTFVDGGYLFPLSNIYPSSTQDWLQPVVQQLILDRRLAPFYRGLEDWEDDWDRQMIAHALQSITLARSTAIKQIQKIDRQEPLEQPAASSKQHSSGSISKRFTKSLLIDHQSSSSLLQHQSDQHSNPRQQIFDAILNSHIRPTEIDQYLAQTVECPICFLYYPPNINLSRCCQQPICTECFTQIKRTDPTPQEIKSEPACCPYCVESNFGVTYEPPPPHKRTDWNSPGTAATTSDSLAVPVPTPGVESPSTTTTTVASQSAPSPSGLMIGGNLQDEPGEMGTNGPAAGAGSMGSTKMKRRQTTSHTSTEVVTTDAIQPDWQAKLEAVKAAVQRRANRRIIFRQEGDRLIPVGITSSRDPNGSAFLAAFEHDHSSSPSSTMTRRGLSALIGGSSSAHSPATLGGGSPGHHPGTRRHRPEPSSASNYGVDLEELMIMEAMRLSLAEEEERKRKAAAAEAFSSAPDASPADVQPSTSGAGVPSPTPAPTTRGSQRVAPEPPLLHGSPSTSPASQMLSSSSTPSGPGPSQPSSTNPFLDPALCPGSSSSAFPARAFPAAGPTPPTPEHCAAPTPPPHPLLPSPRLSSPATSSAAPPALPPADPYTRPPLPAADHPDHPSPSASPIPTHQPS</sequence>
<feature type="region of interest" description="Disordered" evidence="2">
    <location>
        <begin position="511"/>
        <end position="685"/>
    </location>
</feature>
<dbReference type="GeneID" id="77811986"/>
<protein>
    <recommendedName>
        <fullName evidence="5">RING-type domain-containing protein</fullName>
    </recommendedName>
</protein>
<feature type="compositionally biased region" description="Low complexity" evidence="2">
    <location>
        <begin position="1"/>
        <end position="14"/>
    </location>
</feature>
<dbReference type="EMBL" id="CP110427">
    <property type="protein sequence ID" value="WAQ86752.1"/>
    <property type="molecule type" value="Genomic_DNA"/>
</dbReference>
<feature type="region of interest" description="Disordered" evidence="2">
    <location>
        <begin position="334"/>
        <end position="353"/>
    </location>
</feature>
<feature type="compositionally biased region" description="Low complexity" evidence="2">
    <location>
        <begin position="147"/>
        <end position="156"/>
    </location>
</feature>
<reference evidence="3" key="1">
    <citation type="submission" date="2022-10" db="EMBL/GenBank/DDBJ databases">
        <title>Puccinia triticina Genome sequencing and assembly.</title>
        <authorList>
            <person name="Li C."/>
        </authorList>
    </citation>
    <scope>NUCLEOTIDE SEQUENCE</scope>
    <source>
        <strain evidence="3">Pt15</strain>
    </source>
</reference>
<evidence type="ECO:0000256" key="2">
    <source>
        <dbReference type="SAM" id="MobiDB-lite"/>
    </source>
</evidence>
<feature type="compositionally biased region" description="Low complexity" evidence="2">
    <location>
        <begin position="302"/>
        <end position="323"/>
    </location>
</feature>
<evidence type="ECO:0000256" key="1">
    <source>
        <dbReference type="ARBA" id="ARBA00010402"/>
    </source>
</evidence>
<feature type="region of interest" description="Disordered" evidence="2">
    <location>
        <begin position="137"/>
        <end position="156"/>
    </location>
</feature>